<feature type="region of interest" description="Disordered" evidence="1">
    <location>
        <begin position="60"/>
        <end position="94"/>
    </location>
</feature>
<reference evidence="3" key="2">
    <citation type="submission" date="2020-09" db="EMBL/GenBank/DDBJ databases">
        <authorList>
            <person name="Sun Q."/>
            <person name="Ohkuma M."/>
        </authorList>
    </citation>
    <scope>NUCLEOTIDE SEQUENCE</scope>
    <source>
        <strain evidence="3">JCM 4434</strain>
    </source>
</reference>
<proteinExistence type="predicted"/>
<gene>
    <name evidence="3" type="ORF">GCM10010502_58470</name>
</gene>
<evidence type="ECO:0000313" key="4">
    <source>
        <dbReference type="Proteomes" id="UP000610124"/>
    </source>
</evidence>
<organism evidence="3 4">
    <name type="scientific">Kitasatospora aureofaciens</name>
    <name type="common">Streptomyces aureofaciens</name>
    <dbReference type="NCBI Taxonomy" id="1894"/>
    <lineage>
        <taxon>Bacteria</taxon>
        <taxon>Bacillati</taxon>
        <taxon>Actinomycetota</taxon>
        <taxon>Actinomycetes</taxon>
        <taxon>Kitasatosporales</taxon>
        <taxon>Streptomycetaceae</taxon>
        <taxon>Kitasatospora</taxon>
    </lineage>
</organism>
<dbReference type="EMBL" id="BMUB01000018">
    <property type="protein sequence ID" value="GGU96618.1"/>
    <property type="molecule type" value="Genomic_DNA"/>
</dbReference>
<reference evidence="3" key="1">
    <citation type="journal article" date="2014" name="Int. J. Syst. Evol. Microbiol.">
        <title>Complete genome sequence of Corynebacterium casei LMG S-19264T (=DSM 44701T), isolated from a smear-ripened cheese.</title>
        <authorList>
            <consortium name="US DOE Joint Genome Institute (JGI-PGF)"/>
            <person name="Walter F."/>
            <person name="Albersmeier A."/>
            <person name="Kalinowski J."/>
            <person name="Ruckert C."/>
        </authorList>
    </citation>
    <scope>NUCLEOTIDE SEQUENCE</scope>
    <source>
        <strain evidence="3">JCM 4434</strain>
    </source>
</reference>
<evidence type="ECO:0000256" key="2">
    <source>
        <dbReference type="SAM" id="SignalP"/>
    </source>
</evidence>
<accession>A0A8H9I1N4</accession>
<evidence type="ECO:0008006" key="5">
    <source>
        <dbReference type="Google" id="ProtNLM"/>
    </source>
</evidence>
<comment type="caution">
    <text evidence="3">The sequence shown here is derived from an EMBL/GenBank/DDBJ whole genome shotgun (WGS) entry which is preliminary data.</text>
</comment>
<evidence type="ECO:0000313" key="3">
    <source>
        <dbReference type="EMBL" id="GGU96618.1"/>
    </source>
</evidence>
<keyword evidence="2" id="KW-0732">Signal</keyword>
<dbReference type="Proteomes" id="UP000610124">
    <property type="component" value="Unassembled WGS sequence"/>
</dbReference>
<feature type="signal peptide" evidence="2">
    <location>
        <begin position="1"/>
        <end position="24"/>
    </location>
</feature>
<sequence length="102" mass="10892">MIDSTSLTSKAMMLCASLSAAACAATVMSCWLWSVTVTVFFRLGGLGRPRRAAGVAFQDLTPPQRPRNAFPGSRGRRGRTGRRPVTGSPGGRPSGYWVFGGW</sequence>
<dbReference type="AlphaFoldDB" id="A0A8H9I1N4"/>
<feature type="chain" id="PRO_5034687800" description="Secreted protein" evidence="2">
    <location>
        <begin position="25"/>
        <end position="102"/>
    </location>
</feature>
<name>A0A8H9I1N4_KITAU</name>
<evidence type="ECO:0000256" key="1">
    <source>
        <dbReference type="SAM" id="MobiDB-lite"/>
    </source>
</evidence>
<protein>
    <recommendedName>
        <fullName evidence="5">Secreted protein</fullName>
    </recommendedName>
</protein>